<dbReference type="EMBL" id="JAMSHJ010000003">
    <property type="protein sequence ID" value="KAI5427563.1"/>
    <property type="molecule type" value="Genomic_DNA"/>
</dbReference>
<evidence type="ECO:0000313" key="2">
    <source>
        <dbReference type="Proteomes" id="UP001058974"/>
    </source>
</evidence>
<dbReference type="Proteomes" id="UP001058974">
    <property type="component" value="Chromosome 3"/>
</dbReference>
<dbReference type="InterPro" id="IPR036408">
    <property type="entry name" value="PSI_PsaA/B_sf"/>
</dbReference>
<dbReference type="AlphaFoldDB" id="A0A9D4XWD2"/>
<dbReference type="Gene3D" id="1.20.1130.10">
    <property type="entry name" value="Photosystem I PsaA/PsaB"/>
    <property type="match status" value="2"/>
</dbReference>
<organism evidence="1 2">
    <name type="scientific">Pisum sativum</name>
    <name type="common">Garden pea</name>
    <name type="synonym">Lathyrus oleraceus</name>
    <dbReference type="NCBI Taxonomy" id="3888"/>
    <lineage>
        <taxon>Eukaryota</taxon>
        <taxon>Viridiplantae</taxon>
        <taxon>Streptophyta</taxon>
        <taxon>Embryophyta</taxon>
        <taxon>Tracheophyta</taxon>
        <taxon>Spermatophyta</taxon>
        <taxon>Magnoliopsida</taxon>
        <taxon>eudicotyledons</taxon>
        <taxon>Gunneridae</taxon>
        <taxon>Pentapetalae</taxon>
        <taxon>rosids</taxon>
        <taxon>fabids</taxon>
        <taxon>Fabales</taxon>
        <taxon>Fabaceae</taxon>
        <taxon>Papilionoideae</taxon>
        <taxon>50 kb inversion clade</taxon>
        <taxon>NPAAA clade</taxon>
        <taxon>Hologalegina</taxon>
        <taxon>IRL clade</taxon>
        <taxon>Fabeae</taxon>
        <taxon>Lathyrus</taxon>
    </lineage>
</organism>
<reference evidence="1 2" key="1">
    <citation type="journal article" date="2022" name="Nat. Genet.">
        <title>Improved pea reference genome and pan-genome highlight genomic features and evolutionary characteristics.</title>
        <authorList>
            <person name="Yang T."/>
            <person name="Liu R."/>
            <person name="Luo Y."/>
            <person name="Hu S."/>
            <person name="Wang D."/>
            <person name="Wang C."/>
            <person name="Pandey M.K."/>
            <person name="Ge S."/>
            <person name="Xu Q."/>
            <person name="Li N."/>
            <person name="Li G."/>
            <person name="Huang Y."/>
            <person name="Saxena R.K."/>
            <person name="Ji Y."/>
            <person name="Li M."/>
            <person name="Yan X."/>
            <person name="He Y."/>
            <person name="Liu Y."/>
            <person name="Wang X."/>
            <person name="Xiang C."/>
            <person name="Varshney R.K."/>
            <person name="Ding H."/>
            <person name="Gao S."/>
            <person name="Zong X."/>
        </authorList>
    </citation>
    <scope>NUCLEOTIDE SEQUENCE [LARGE SCALE GENOMIC DNA]</scope>
    <source>
        <strain evidence="1 2">cv. Zhongwan 6</strain>
    </source>
</reference>
<accession>A0A9D4XWD2</accession>
<sequence>MGGFVISYGCKHPSGRGYWPELIESIVWVHNKLKGSPATQPRGLSIVHERCLAQDPTTRCIWFGITTAHDFESHHDITEVRLYQNIFAFHFRQLAIIFLWTSGNLFHVAWQGNFEACVHDPLHVRPIAHAIWDPHFGQLAVEAFTLGGSLSPVNIAYSGVYQWWYTLGLRTNENLYTGAIFYYSILSYPY</sequence>
<proteinExistence type="predicted"/>
<comment type="caution">
    <text evidence="1">The sequence shown here is derived from an EMBL/GenBank/DDBJ whole genome shotgun (WGS) entry which is preliminary data.</text>
</comment>
<dbReference type="Pfam" id="PF00223">
    <property type="entry name" value="PsaA_PsaB"/>
    <property type="match status" value="1"/>
</dbReference>
<name>A0A9D4XWD2_PEA</name>
<dbReference type="SUPFAM" id="SSF81558">
    <property type="entry name" value="Photosystem I subunits PsaA/PsaB"/>
    <property type="match status" value="2"/>
</dbReference>
<gene>
    <name evidence="1" type="ORF">KIW84_032823</name>
</gene>
<dbReference type="PRINTS" id="PR00257">
    <property type="entry name" value="PHOTSYSPSAAB"/>
</dbReference>
<protein>
    <submittedName>
        <fullName evidence="1">Uncharacterized protein</fullName>
    </submittedName>
</protein>
<dbReference type="GO" id="GO:0009535">
    <property type="term" value="C:chloroplast thylakoid membrane"/>
    <property type="evidence" value="ECO:0007669"/>
    <property type="project" value="TreeGrafter"/>
</dbReference>
<dbReference type="InterPro" id="IPR001280">
    <property type="entry name" value="PSI_PsaA/B"/>
</dbReference>
<dbReference type="PANTHER" id="PTHR30128:SF19">
    <property type="entry name" value="PHOTOSYSTEM I P700 CHLOROPHYLL A APOPROTEIN A1-RELATED"/>
    <property type="match status" value="1"/>
</dbReference>
<dbReference type="PANTHER" id="PTHR30128">
    <property type="entry name" value="OUTER MEMBRANE PROTEIN, OMPA-RELATED"/>
    <property type="match status" value="1"/>
</dbReference>
<keyword evidence="2" id="KW-1185">Reference proteome</keyword>
<dbReference type="GO" id="GO:0015979">
    <property type="term" value="P:photosynthesis"/>
    <property type="evidence" value="ECO:0007669"/>
    <property type="project" value="InterPro"/>
</dbReference>
<evidence type="ECO:0000313" key="1">
    <source>
        <dbReference type="EMBL" id="KAI5427563.1"/>
    </source>
</evidence>
<dbReference type="Gramene" id="Psat03G0282300-T1">
    <property type="protein sequence ID" value="KAI5427563.1"/>
    <property type="gene ID" value="KIW84_032823"/>
</dbReference>